<dbReference type="EMBL" id="JABBHF010000003">
    <property type="protein sequence ID" value="NMH87319.1"/>
    <property type="molecule type" value="Genomic_DNA"/>
</dbReference>
<protein>
    <recommendedName>
        <fullName evidence="3">YCII-related domain-containing protein</fullName>
    </recommendedName>
</protein>
<dbReference type="Proteomes" id="UP000746690">
    <property type="component" value="Unassembled WGS sequence"/>
</dbReference>
<proteinExistence type="predicted"/>
<evidence type="ECO:0000313" key="2">
    <source>
        <dbReference type="Proteomes" id="UP000746690"/>
    </source>
</evidence>
<evidence type="ECO:0000313" key="1">
    <source>
        <dbReference type="EMBL" id="NMH87319.1"/>
    </source>
</evidence>
<dbReference type="SUPFAM" id="SSF54909">
    <property type="entry name" value="Dimeric alpha+beta barrel"/>
    <property type="match status" value="1"/>
</dbReference>
<name>A0ABX1RYN2_9FLAO</name>
<comment type="caution">
    <text evidence="1">The sequence shown here is derived from an EMBL/GenBank/DDBJ whole genome shotgun (WGS) entry which is preliminary data.</text>
</comment>
<accession>A0ABX1RYN2</accession>
<reference evidence="1 2" key="1">
    <citation type="submission" date="2020-04" db="EMBL/GenBank/DDBJ databases">
        <title>A Flavivirga sp. nov.</title>
        <authorList>
            <person name="Sun X."/>
        </authorList>
    </citation>
    <scope>NUCLEOTIDE SEQUENCE [LARGE SCALE GENOMIC DNA]</scope>
    <source>
        <strain evidence="1 2">Y03</strain>
    </source>
</reference>
<evidence type="ECO:0008006" key="3">
    <source>
        <dbReference type="Google" id="ProtNLM"/>
    </source>
</evidence>
<gene>
    <name evidence="1" type="ORF">HHX25_07375</name>
</gene>
<dbReference type="PANTHER" id="PTHR37828:SF1">
    <property type="entry name" value="YCII-RELATED DOMAIN-CONTAINING PROTEIN"/>
    <property type="match status" value="1"/>
</dbReference>
<dbReference type="Gene3D" id="3.30.70.1060">
    <property type="entry name" value="Dimeric alpha+beta barrel"/>
    <property type="match status" value="1"/>
</dbReference>
<keyword evidence="2" id="KW-1185">Reference proteome</keyword>
<organism evidence="1 2">
    <name type="scientific">Flavivirga algicola</name>
    <dbReference type="NCBI Taxonomy" id="2729136"/>
    <lineage>
        <taxon>Bacteria</taxon>
        <taxon>Pseudomonadati</taxon>
        <taxon>Bacteroidota</taxon>
        <taxon>Flavobacteriia</taxon>
        <taxon>Flavobacteriales</taxon>
        <taxon>Flavobacteriaceae</taxon>
        <taxon>Flavivirga</taxon>
    </lineage>
</organism>
<dbReference type="PANTHER" id="PTHR37828">
    <property type="entry name" value="GSR2449 PROTEIN"/>
    <property type="match status" value="1"/>
</dbReference>
<sequence length="98" mass="11211">MTKSNLYIVILRFSENKKMAPQFMKAHLQWIDKGFNDKIFLLTGSLVNHSGGTILAYNTSFENLQEFIQTDPFVKENIVTPEILGITPSRIHENIALE</sequence>
<dbReference type="InterPro" id="IPR011008">
    <property type="entry name" value="Dimeric_a/b-barrel"/>
</dbReference>